<comment type="caution">
    <text evidence="2">The sequence shown here is derived from an EMBL/GenBank/DDBJ whole genome shotgun (WGS) entry which is preliminary data.</text>
</comment>
<reference evidence="2" key="1">
    <citation type="submission" date="2020-10" db="EMBL/GenBank/DDBJ databases">
        <title>Bacterium isolated from coastal waters sediment.</title>
        <authorList>
            <person name="Chen R.-J."/>
            <person name="Lu D.-C."/>
            <person name="Zhu K.-L."/>
            <person name="Du Z.-J."/>
        </authorList>
    </citation>
    <scope>NUCLEOTIDE SEQUENCE</scope>
    <source>
        <strain evidence="2">N1Y112</strain>
    </source>
</reference>
<protein>
    <recommendedName>
        <fullName evidence="1">DUF6351 domain-containing protein</fullName>
    </recommendedName>
</protein>
<dbReference type="EMBL" id="JADEYS010000002">
    <property type="protein sequence ID" value="MBE9396174.1"/>
    <property type="molecule type" value="Genomic_DNA"/>
</dbReference>
<dbReference type="AlphaFoldDB" id="A0A8J7FAR3"/>
<evidence type="ECO:0000313" key="2">
    <source>
        <dbReference type="EMBL" id="MBE9396174.1"/>
    </source>
</evidence>
<dbReference type="Proteomes" id="UP000640333">
    <property type="component" value="Unassembled WGS sequence"/>
</dbReference>
<evidence type="ECO:0000259" key="1">
    <source>
        <dbReference type="Pfam" id="PF19878"/>
    </source>
</evidence>
<gene>
    <name evidence="2" type="ORF">IOQ59_02740</name>
</gene>
<organism evidence="2 3">
    <name type="scientific">Pontibacterium sinense</name>
    <dbReference type="NCBI Taxonomy" id="2781979"/>
    <lineage>
        <taxon>Bacteria</taxon>
        <taxon>Pseudomonadati</taxon>
        <taxon>Pseudomonadota</taxon>
        <taxon>Gammaproteobacteria</taxon>
        <taxon>Oceanospirillales</taxon>
        <taxon>Oceanospirillaceae</taxon>
        <taxon>Pontibacterium</taxon>
    </lineage>
</organism>
<evidence type="ECO:0000313" key="3">
    <source>
        <dbReference type="Proteomes" id="UP000640333"/>
    </source>
</evidence>
<dbReference type="RefSeq" id="WP_193951727.1">
    <property type="nucleotide sequence ID" value="NZ_JADEYS010000002.1"/>
</dbReference>
<dbReference type="InterPro" id="IPR029058">
    <property type="entry name" value="AB_hydrolase_fold"/>
</dbReference>
<feature type="domain" description="DUF6351" evidence="1">
    <location>
        <begin position="91"/>
        <end position="746"/>
    </location>
</feature>
<sequence>MQRRTSVWRFVGRATALLLCLLAVTILLSYSALSMLIDRPAVNNPVVGVPPGMNTASSIPPYRGPHPRIASRPLDTYSYPIQVGDVGPHETLYAGPAQYPFYCRTEDSELGQPLVDNQHHIGVPVFKEVNGRKTAQIIGYSKDCLLPTRVGYFYNKRGTDQFFPLEDAGEDIAEIVVNGVSTEFIVRVETGTINRFIYMLAAITSRDRAESSMPEQVDSTLWNQRLIYQFRGGVGIGKVQGRLSQRGLLKRRIEQLRLGYAIAYSTANQTTNHYNIWLAEETAMRVKRQFIARYGEPEYTVGIGGSGGAIQQYLLAQNLPGLLDAAIPLYAYPDMITQTHYVFDCELLEYYFDVLASHNPRWRDWSQRSLIEGLNASETSFNMRSLLYDIALLVRQRSPHLNSGSNECVRAWRGLTPLVNNPKYLYHAGRYSRRVLEQGHWSYWDDMKHMLGTDSQGYARQTWDNVGVQYGLGALQDERLTPEEFLHLNANIGSWKPAGKMAPERYWKLGGIGGMAGLLNFSPWGQHNMRLSPDKGNTPAKRGVGDLQAIEAAYRSGQVFIGLAKIPIIDLRHYLDDALDMHHSFASFSARQRLLDGQGSAENQLIWMTRRPHDPVPDAFLVIERWMENMMKSPSLSVGESRPEGAEDRCYDEEGELIASGPTVWDGDWNQRSRGVCYRQYPPFKDSRMVAGAPISGELFKCQRQTVGQAIESGVYGDIDMRPYLLELQRVFPTGVCDYRLPDKGKPVNLLQRDGALRSGTLRLP</sequence>
<dbReference type="SUPFAM" id="SSF53474">
    <property type="entry name" value="alpha/beta-Hydrolases"/>
    <property type="match status" value="1"/>
</dbReference>
<proteinExistence type="predicted"/>
<name>A0A8J7FAR3_9GAMM</name>
<dbReference type="InterPro" id="IPR045556">
    <property type="entry name" value="DUF6351"/>
</dbReference>
<dbReference type="Pfam" id="PF19878">
    <property type="entry name" value="DUF6351"/>
    <property type="match status" value="1"/>
</dbReference>
<keyword evidence="3" id="KW-1185">Reference proteome</keyword>
<accession>A0A8J7FAR3</accession>